<dbReference type="InterPro" id="IPR036388">
    <property type="entry name" value="WH-like_DNA-bd_sf"/>
</dbReference>
<dbReference type="PRINTS" id="PR00598">
    <property type="entry name" value="HTHMARR"/>
</dbReference>
<dbReference type="PANTHER" id="PTHR42756:SF1">
    <property type="entry name" value="TRANSCRIPTIONAL REPRESSOR OF EMRAB OPERON"/>
    <property type="match status" value="1"/>
</dbReference>
<evidence type="ECO:0000313" key="6">
    <source>
        <dbReference type="Proteomes" id="UP000698173"/>
    </source>
</evidence>
<feature type="domain" description="HTH marR-type" evidence="4">
    <location>
        <begin position="1"/>
        <end position="132"/>
    </location>
</feature>
<evidence type="ECO:0000256" key="2">
    <source>
        <dbReference type="ARBA" id="ARBA00023125"/>
    </source>
</evidence>
<dbReference type="SMART" id="SM00347">
    <property type="entry name" value="HTH_MARR"/>
    <property type="match status" value="1"/>
</dbReference>
<gene>
    <name evidence="5" type="ORF">K8V56_04465</name>
</gene>
<dbReference type="InterPro" id="IPR036390">
    <property type="entry name" value="WH_DNA-bd_sf"/>
</dbReference>
<dbReference type="Pfam" id="PF13463">
    <property type="entry name" value="HTH_27"/>
    <property type="match status" value="1"/>
</dbReference>
<dbReference type="InterPro" id="IPR000835">
    <property type="entry name" value="HTH_MarR-typ"/>
</dbReference>
<evidence type="ECO:0000259" key="4">
    <source>
        <dbReference type="PROSITE" id="PS50995"/>
    </source>
</evidence>
<keyword evidence="3" id="KW-0804">Transcription</keyword>
<name>A0A921KDK9_SPOPS</name>
<dbReference type="Proteomes" id="UP000698173">
    <property type="component" value="Unassembled WGS sequence"/>
</dbReference>
<dbReference type="EMBL" id="DYWT01000075">
    <property type="protein sequence ID" value="HJF31019.1"/>
    <property type="molecule type" value="Genomic_DNA"/>
</dbReference>
<accession>A0A921KDK9</accession>
<comment type="caution">
    <text evidence="5">The sequence shown here is derived from an EMBL/GenBank/DDBJ whole genome shotgun (WGS) entry which is preliminary data.</text>
</comment>
<evidence type="ECO:0000256" key="3">
    <source>
        <dbReference type="ARBA" id="ARBA00023163"/>
    </source>
</evidence>
<protein>
    <submittedName>
        <fullName evidence="5">MarR family transcriptional regulator</fullName>
    </submittedName>
</protein>
<evidence type="ECO:0000313" key="5">
    <source>
        <dbReference type="EMBL" id="HJF31019.1"/>
    </source>
</evidence>
<keyword evidence="1" id="KW-0805">Transcription regulation</keyword>
<sequence length="136" mass="15918">MNPLFHEIFQKTRLLSKELNLVLKEYDLFASQWTVLYCVHSHGEMILTDVWKYLNVEAPTITRTVSRLGELGWLTTHEGKDRREKIVRLTEEAVAKFPLIEACIIQFENEFLKGLSSEEQVILRGLLKKLDNERSE</sequence>
<organism evidence="5 6">
    <name type="scientific">Sporosarcina psychrophila</name>
    <name type="common">Bacillus psychrophilus</name>
    <dbReference type="NCBI Taxonomy" id="1476"/>
    <lineage>
        <taxon>Bacteria</taxon>
        <taxon>Bacillati</taxon>
        <taxon>Bacillota</taxon>
        <taxon>Bacilli</taxon>
        <taxon>Bacillales</taxon>
        <taxon>Caryophanaceae</taxon>
        <taxon>Sporosarcina</taxon>
    </lineage>
</organism>
<dbReference type="GO" id="GO:0003700">
    <property type="term" value="F:DNA-binding transcription factor activity"/>
    <property type="evidence" value="ECO:0007669"/>
    <property type="project" value="InterPro"/>
</dbReference>
<reference evidence="5" key="2">
    <citation type="submission" date="2021-09" db="EMBL/GenBank/DDBJ databases">
        <authorList>
            <person name="Gilroy R."/>
        </authorList>
    </citation>
    <scope>NUCLEOTIDE SEQUENCE</scope>
    <source>
        <strain evidence="5">CHK171-7178</strain>
    </source>
</reference>
<dbReference type="Gene3D" id="1.10.10.10">
    <property type="entry name" value="Winged helix-like DNA-binding domain superfamily/Winged helix DNA-binding domain"/>
    <property type="match status" value="1"/>
</dbReference>
<dbReference type="PANTHER" id="PTHR42756">
    <property type="entry name" value="TRANSCRIPTIONAL REGULATOR, MARR"/>
    <property type="match status" value="1"/>
</dbReference>
<dbReference type="AlphaFoldDB" id="A0A921KDK9"/>
<proteinExistence type="predicted"/>
<dbReference type="PROSITE" id="PS50995">
    <property type="entry name" value="HTH_MARR_2"/>
    <property type="match status" value="1"/>
</dbReference>
<keyword evidence="2" id="KW-0238">DNA-binding</keyword>
<dbReference type="SUPFAM" id="SSF46785">
    <property type="entry name" value="Winged helix' DNA-binding domain"/>
    <property type="match status" value="1"/>
</dbReference>
<reference evidence="5" key="1">
    <citation type="journal article" date="2021" name="PeerJ">
        <title>Extensive microbial diversity within the chicken gut microbiome revealed by metagenomics and culture.</title>
        <authorList>
            <person name="Gilroy R."/>
            <person name="Ravi A."/>
            <person name="Getino M."/>
            <person name="Pursley I."/>
            <person name="Horton D.L."/>
            <person name="Alikhan N.F."/>
            <person name="Baker D."/>
            <person name="Gharbi K."/>
            <person name="Hall N."/>
            <person name="Watson M."/>
            <person name="Adriaenssens E.M."/>
            <person name="Foster-Nyarko E."/>
            <person name="Jarju S."/>
            <person name="Secka A."/>
            <person name="Antonio M."/>
            <person name="Oren A."/>
            <person name="Chaudhuri R.R."/>
            <person name="La Ragione R."/>
            <person name="Hildebrand F."/>
            <person name="Pallen M.J."/>
        </authorList>
    </citation>
    <scope>NUCLEOTIDE SEQUENCE</scope>
    <source>
        <strain evidence="5">CHK171-7178</strain>
    </source>
</reference>
<dbReference type="GO" id="GO:0003677">
    <property type="term" value="F:DNA binding"/>
    <property type="evidence" value="ECO:0007669"/>
    <property type="project" value="UniProtKB-KW"/>
</dbReference>
<evidence type="ECO:0000256" key="1">
    <source>
        <dbReference type="ARBA" id="ARBA00023015"/>
    </source>
</evidence>